<organism evidence="1 2">
    <name type="scientific">Zasmidium cellare ATCC 36951</name>
    <dbReference type="NCBI Taxonomy" id="1080233"/>
    <lineage>
        <taxon>Eukaryota</taxon>
        <taxon>Fungi</taxon>
        <taxon>Dikarya</taxon>
        <taxon>Ascomycota</taxon>
        <taxon>Pezizomycotina</taxon>
        <taxon>Dothideomycetes</taxon>
        <taxon>Dothideomycetidae</taxon>
        <taxon>Mycosphaerellales</taxon>
        <taxon>Mycosphaerellaceae</taxon>
        <taxon>Zasmidium</taxon>
    </lineage>
</organism>
<name>A0A6A6CY87_ZASCE</name>
<gene>
    <name evidence="1" type="ORF">M409DRAFT_17384</name>
</gene>
<evidence type="ECO:0000313" key="2">
    <source>
        <dbReference type="Proteomes" id="UP000799537"/>
    </source>
</evidence>
<evidence type="ECO:0000313" key="1">
    <source>
        <dbReference type="EMBL" id="KAF2172144.1"/>
    </source>
</evidence>
<keyword evidence="2" id="KW-1185">Reference proteome</keyword>
<accession>A0A6A6CY87</accession>
<dbReference type="Proteomes" id="UP000799537">
    <property type="component" value="Unassembled WGS sequence"/>
</dbReference>
<dbReference type="GeneID" id="54557316"/>
<proteinExistence type="predicted"/>
<dbReference type="AlphaFoldDB" id="A0A6A6CY87"/>
<sequence>MANFNDQIVEALLTPSCQDPFIIQLRTALDSIDEHNQNEVSAIVDNLLSNHPASTHSMTFDHLMQRLTSTTTEPSQAKEVDDLSNLMCSSTIQQREPTGIQRAAYGLGPSPGFVPAARNEFYFLQLSFDTALTHMMDIFRQALVAVRDWDPKNNHGASMHFVRKAKNPDHPIRRIRRHVWHVCEFVHEGRVGWRLIDIPFNFYDDLLPLLTDFVNRMQAISIAVKCALLTDIVTWADRSGLALDAMRMARIKTELESKEAYMKSQADLERHKLDGDLKTKYQGMDKMGLTEKGASLEDILGIEALDLGAPALDDDDDFGRAILEALDDANV</sequence>
<reference evidence="1" key="1">
    <citation type="journal article" date="2020" name="Stud. Mycol.">
        <title>101 Dothideomycetes genomes: a test case for predicting lifestyles and emergence of pathogens.</title>
        <authorList>
            <person name="Haridas S."/>
            <person name="Albert R."/>
            <person name="Binder M."/>
            <person name="Bloem J."/>
            <person name="Labutti K."/>
            <person name="Salamov A."/>
            <person name="Andreopoulos B."/>
            <person name="Baker S."/>
            <person name="Barry K."/>
            <person name="Bills G."/>
            <person name="Bluhm B."/>
            <person name="Cannon C."/>
            <person name="Castanera R."/>
            <person name="Culley D."/>
            <person name="Daum C."/>
            <person name="Ezra D."/>
            <person name="Gonzalez J."/>
            <person name="Henrissat B."/>
            <person name="Kuo A."/>
            <person name="Liang C."/>
            <person name="Lipzen A."/>
            <person name="Lutzoni F."/>
            <person name="Magnuson J."/>
            <person name="Mondo S."/>
            <person name="Nolan M."/>
            <person name="Ohm R."/>
            <person name="Pangilinan J."/>
            <person name="Park H.-J."/>
            <person name="Ramirez L."/>
            <person name="Alfaro M."/>
            <person name="Sun H."/>
            <person name="Tritt A."/>
            <person name="Yoshinaga Y."/>
            <person name="Zwiers L.-H."/>
            <person name="Turgeon B."/>
            <person name="Goodwin S."/>
            <person name="Spatafora J."/>
            <person name="Crous P."/>
            <person name="Grigoriev I."/>
        </authorList>
    </citation>
    <scope>NUCLEOTIDE SEQUENCE</scope>
    <source>
        <strain evidence="1">ATCC 36951</strain>
    </source>
</reference>
<dbReference type="EMBL" id="ML993581">
    <property type="protein sequence ID" value="KAF2172144.1"/>
    <property type="molecule type" value="Genomic_DNA"/>
</dbReference>
<protein>
    <submittedName>
        <fullName evidence="1">Uncharacterized protein</fullName>
    </submittedName>
</protein>
<dbReference type="RefSeq" id="XP_033673033.1">
    <property type="nucleotide sequence ID" value="XM_033804044.1"/>
</dbReference>